<proteinExistence type="inferred from homology"/>
<dbReference type="GO" id="GO:0008519">
    <property type="term" value="F:ammonium channel activity"/>
    <property type="evidence" value="ECO:0007669"/>
    <property type="project" value="InterPro"/>
</dbReference>
<reference evidence="10 11" key="1">
    <citation type="submission" date="2016-10" db="EMBL/GenBank/DDBJ databases">
        <authorList>
            <person name="de Groot N.N."/>
        </authorList>
    </citation>
    <scope>NUCLEOTIDE SEQUENCE [LARGE SCALE GENOMIC DNA]</scope>
    <source>
        <strain evidence="10 11">CGMCC 1.6848</strain>
    </source>
</reference>
<comment type="similarity">
    <text evidence="2">Belongs to the ammonia transporter channel (TC 1.A.11.2) family.</text>
</comment>
<feature type="transmembrane region" description="Helical" evidence="8">
    <location>
        <begin position="157"/>
        <end position="178"/>
    </location>
</feature>
<keyword evidence="6 8" id="KW-0472">Membrane</keyword>
<feature type="transmembrane region" description="Helical" evidence="8">
    <location>
        <begin position="113"/>
        <end position="131"/>
    </location>
</feature>
<keyword evidence="11" id="KW-1185">Reference proteome</keyword>
<dbReference type="STRING" id="442341.SAMN04487959_107100"/>
<keyword evidence="4 8" id="KW-0812">Transmembrane</keyword>
<organism evidence="10 11">
    <name type="scientific">Modicisalibacter xianhensis</name>
    <dbReference type="NCBI Taxonomy" id="442341"/>
    <lineage>
        <taxon>Bacteria</taxon>
        <taxon>Pseudomonadati</taxon>
        <taxon>Pseudomonadota</taxon>
        <taxon>Gammaproteobacteria</taxon>
        <taxon>Oceanospirillales</taxon>
        <taxon>Halomonadaceae</taxon>
        <taxon>Modicisalibacter</taxon>
    </lineage>
</organism>
<evidence type="ECO:0000256" key="5">
    <source>
        <dbReference type="ARBA" id="ARBA00022989"/>
    </source>
</evidence>
<dbReference type="PANTHER" id="PTHR11730:SF89">
    <property type="entry name" value="AMMONIUM TRANSPORTER SLL0108-RELATED"/>
    <property type="match status" value="1"/>
</dbReference>
<dbReference type="PROSITE" id="PS01219">
    <property type="entry name" value="AMMONIUM_TRANSP"/>
    <property type="match status" value="1"/>
</dbReference>
<evidence type="ECO:0000259" key="9">
    <source>
        <dbReference type="Pfam" id="PF00909"/>
    </source>
</evidence>
<gene>
    <name evidence="10" type="ORF">SAMN04487959_107100</name>
</gene>
<feature type="transmembrane region" description="Helical" evidence="8">
    <location>
        <begin position="84"/>
        <end position="106"/>
    </location>
</feature>
<dbReference type="Proteomes" id="UP000199040">
    <property type="component" value="Unassembled WGS sequence"/>
</dbReference>
<dbReference type="InterPro" id="IPR018047">
    <property type="entry name" value="Ammonium_transpt_CS"/>
</dbReference>
<evidence type="ECO:0000313" key="10">
    <source>
        <dbReference type="EMBL" id="SFH65276.1"/>
    </source>
</evidence>
<evidence type="ECO:0000256" key="6">
    <source>
        <dbReference type="ARBA" id="ARBA00023136"/>
    </source>
</evidence>
<feature type="domain" description="Ammonium transporter AmtB-like" evidence="9">
    <location>
        <begin position="12"/>
        <end position="212"/>
    </location>
</feature>
<name>A0A1I3BT70_9GAMM</name>
<evidence type="ECO:0000256" key="3">
    <source>
        <dbReference type="ARBA" id="ARBA00022448"/>
    </source>
</evidence>
<dbReference type="InterPro" id="IPR024041">
    <property type="entry name" value="NH4_transpt_AmtB-like_dom"/>
</dbReference>
<keyword evidence="5 8" id="KW-1133">Transmembrane helix</keyword>
<protein>
    <submittedName>
        <fullName evidence="10">Ammonium Transporter Family</fullName>
    </submittedName>
</protein>
<dbReference type="SUPFAM" id="SSF111352">
    <property type="entry name" value="Ammonium transporter"/>
    <property type="match status" value="1"/>
</dbReference>
<evidence type="ECO:0000313" key="11">
    <source>
        <dbReference type="Proteomes" id="UP000199040"/>
    </source>
</evidence>
<comment type="subcellular location">
    <subcellularLocation>
        <location evidence="1">Membrane</location>
        <topology evidence="1">Multi-pass membrane protein</topology>
    </subcellularLocation>
</comment>
<dbReference type="EMBL" id="FOPY01000007">
    <property type="protein sequence ID" value="SFH65276.1"/>
    <property type="molecule type" value="Genomic_DNA"/>
</dbReference>
<keyword evidence="7" id="KW-0924">Ammonia transport</keyword>
<evidence type="ECO:0000256" key="1">
    <source>
        <dbReference type="ARBA" id="ARBA00004141"/>
    </source>
</evidence>
<evidence type="ECO:0000256" key="4">
    <source>
        <dbReference type="ARBA" id="ARBA00022692"/>
    </source>
</evidence>
<keyword evidence="3" id="KW-0813">Transport</keyword>
<feature type="transmembrane region" description="Helical" evidence="8">
    <location>
        <begin position="12"/>
        <end position="30"/>
    </location>
</feature>
<sequence length="212" mass="22663">MTYTPSSTDVLFLLLGACMVLAMHAGFAFLEVGTVRSKNQVNALVKIITDFAASTVAYFTIGYTLAYGIGFFDNAAALSVDNGYGLVKFFFLLTFAAAIPAIISGGIAERARFYPQFTATLLIVALAYPLYEGMVWNGNFAIQAWLEATFGQPFHDFAGSMVVHGFGGWLALVAVLLLGARRGRYPRQGAVAAHPPSSIPFLALGAWTLTVG</sequence>
<dbReference type="PANTHER" id="PTHR11730">
    <property type="entry name" value="AMMONIUM TRANSPORTER"/>
    <property type="match status" value="1"/>
</dbReference>
<dbReference type="AlphaFoldDB" id="A0A1I3BT70"/>
<feature type="transmembrane region" description="Helical" evidence="8">
    <location>
        <begin position="51"/>
        <end position="72"/>
    </location>
</feature>
<dbReference type="GO" id="GO:0097272">
    <property type="term" value="P:ammonium homeostasis"/>
    <property type="evidence" value="ECO:0007669"/>
    <property type="project" value="TreeGrafter"/>
</dbReference>
<accession>A0A1I3BT70</accession>
<dbReference type="GO" id="GO:0016020">
    <property type="term" value="C:membrane"/>
    <property type="evidence" value="ECO:0007669"/>
    <property type="project" value="UniProtKB-SubCell"/>
</dbReference>
<evidence type="ECO:0000256" key="8">
    <source>
        <dbReference type="SAM" id="Phobius"/>
    </source>
</evidence>
<dbReference type="InterPro" id="IPR029020">
    <property type="entry name" value="Ammonium/urea_transptr"/>
</dbReference>
<dbReference type="Pfam" id="PF00909">
    <property type="entry name" value="Ammonium_transp"/>
    <property type="match status" value="1"/>
</dbReference>
<dbReference type="Gene3D" id="1.10.3430.10">
    <property type="entry name" value="Ammonium transporter AmtB like domains"/>
    <property type="match status" value="1"/>
</dbReference>
<evidence type="ECO:0000256" key="2">
    <source>
        <dbReference type="ARBA" id="ARBA00005887"/>
    </source>
</evidence>
<evidence type="ECO:0000256" key="7">
    <source>
        <dbReference type="ARBA" id="ARBA00023177"/>
    </source>
</evidence>